<reference evidence="1 2" key="1">
    <citation type="journal article" date="2005" name="Int. J. Syst. Evol. Microbiol.">
        <title>Nitrincola lacisaponensis gen. nov., sp. nov., a novel alkaliphilic bacterium isolated from an alkaline, saline lake.</title>
        <authorList>
            <person name="Dimitriu P.A."/>
            <person name="Shukla S.K."/>
            <person name="Conradt J."/>
            <person name="Marquez M.C."/>
            <person name="Ventosa A."/>
            <person name="Maglia A."/>
            <person name="Peyton B.M."/>
            <person name="Pinkart H.C."/>
            <person name="Mormile M.R."/>
        </authorList>
    </citation>
    <scope>NUCLEOTIDE SEQUENCE [LARGE SCALE GENOMIC DNA]</scope>
    <source>
        <strain evidence="1 2">4CA</strain>
    </source>
</reference>
<gene>
    <name evidence="1" type="ORF">ADINL_1386</name>
</gene>
<dbReference type="Proteomes" id="UP000027318">
    <property type="component" value="Unassembled WGS sequence"/>
</dbReference>
<proteinExistence type="predicted"/>
<dbReference type="AlphaFoldDB" id="A0A063Y541"/>
<accession>A0A063Y541</accession>
<protein>
    <submittedName>
        <fullName evidence="1">Putative membrane protein</fullName>
    </submittedName>
</protein>
<dbReference type="OrthoDB" id="9204728at2"/>
<dbReference type="STRING" id="267850.ADINL_1386"/>
<dbReference type="RefSeq" id="WP_036545225.1">
    <property type="nucleotide sequence ID" value="NZ_JMSZ01000016.1"/>
</dbReference>
<dbReference type="EMBL" id="JMSZ01000016">
    <property type="protein sequence ID" value="KDE40794.1"/>
    <property type="molecule type" value="Genomic_DNA"/>
</dbReference>
<name>A0A063Y541_9GAMM</name>
<keyword evidence="2" id="KW-1185">Reference proteome</keyword>
<organism evidence="1 2">
    <name type="scientific">Nitrincola lacisaponensis</name>
    <dbReference type="NCBI Taxonomy" id="267850"/>
    <lineage>
        <taxon>Bacteria</taxon>
        <taxon>Pseudomonadati</taxon>
        <taxon>Pseudomonadota</taxon>
        <taxon>Gammaproteobacteria</taxon>
        <taxon>Oceanospirillales</taxon>
        <taxon>Oceanospirillaceae</taxon>
        <taxon>Nitrincola</taxon>
    </lineage>
</organism>
<evidence type="ECO:0000313" key="1">
    <source>
        <dbReference type="EMBL" id="KDE40794.1"/>
    </source>
</evidence>
<comment type="caution">
    <text evidence="1">The sequence shown here is derived from an EMBL/GenBank/DDBJ whole genome shotgun (WGS) entry which is preliminary data.</text>
</comment>
<evidence type="ECO:0000313" key="2">
    <source>
        <dbReference type="Proteomes" id="UP000027318"/>
    </source>
</evidence>
<sequence length="337" mass="37596">MSSTFSSCTQSRQLHRSIQQRLENQLMEEFRINANTLIVLDLPHLLSVWVESKRRQGLNNEKIAEAFTQLEPNSPSLPQLIFGSSGYRLVQDQSGTFLSATMESHALKVMMDDFRRSGNLWGDYRITHGNGRYHVIFTGNQRLRNLVKGTRYLASNPLMIQLGIAVPAEMLKIGIKQSTFITLIISGGTHGIRWVFDDAYIWTHFVSNISIDLMKAALAALAGVAAMYIAGKRATQVIVVKLWGLFVGFSAGYGASLISNESIQDATTQMAQDIAQTYVQVYGAISNPSGVIIETGDRAKDVLICSADVTFERVETIIRDNINRAVRPFINPIQRFY</sequence>